<protein>
    <recommendedName>
        <fullName evidence="3">Lipoprotein</fullName>
    </recommendedName>
</protein>
<accession>F4QP54</accession>
<dbReference type="OrthoDB" id="7173046at2"/>
<dbReference type="eggNOG" id="ENOG5031BH5">
    <property type="taxonomic scope" value="Bacteria"/>
</dbReference>
<reference evidence="2" key="1">
    <citation type="submission" date="2011-03" db="EMBL/GenBank/DDBJ databases">
        <title>Draft genome sequence of Brevundimonas diminuta.</title>
        <authorList>
            <person name="Brown P.J.B."/>
            <person name="Buechlein A."/>
            <person name="Hemmerich C."/>
            <person name="Brun Y.V."/>
        </authorList>
    </citation>
    <scope>NUCLEOTIDE SEQUENCE [LARGE SCALE GENOMIC DNA]</scope>
    <source>
        <strain evidence="2">C19</strain>
    </source>
</reference>
<dbReference type="RefSeq" id="WP_006273300.1">
    <property type="nucleotide sequence ID" value="NZ_GL883078.1"/>
</dbReference>
<sequence>MKRVSLLIAIAVVAVVTGCATAEGYRQRLDLMAGTHSDRLQVEWGPPDRVSPLSNGDEMWVYTKTQVHHSGNSYSQMATGSYQEEYTDKKGKKKTRTVTTYEPVWVPPESWETHCETRFVIAPDNRVVSSGFEGPDCVAEEVTSRSSSRDDAR</sequence>
<dbReference type="Proteomes" id="UP000006512">
    <property type="component" value="Unassembled WGS sequence"/>
</dbReference>
<dbReference type="PROSITE" id="PS51257">
    <property type="entry name" value="PROKAR_LIPOPROTEIN"/>
    <property type="match status" value="1"/>
</dbReference>
<keyword evidence="2" id="KW-1185">Reference proteome</keyword>
<dbReference type="HOGENOM" id="CLU_1803555_0_0_5"/>
<evidence type="ECO:0000313" key="1">
    <source>
        <dbReference type="EMBL" id="EGF91112.1"/>
    </source>
</evidence>
<proteinExistence type="predicted"/>
<name>F4QP54_9CAUL</name>
<evidence type="ECO:0008006" key="3">
    <source>
        <dbReference type="Google" id="ProtNLM"/>
    </source>
</evidence>
<evidence type="ECO:0000313" key="2">
    <source>
        <dbReference type="Proteomes" id="UP000006512"/>
    </source>
</evidence>
<dbReference type="EMBL" id="GL883078">
    <property type="protein sequence ID" value="EGF91112.1"/>
    <property type="molecule type" value="Genomic_DNA"/>
</dbReference>
<dbReference type="STRING" id="715226.ABI_25260"/>
<organism evidence="1 2">
    <name type="scientific">Asticcacaulis biprosthecium C19</name>
    <dbReference type="NCBI Taxonomy" id="715226"/>
    <lineage>
        <taxon>Bacteria</taxon>
        <taxon>Pseudomonadati</taxon>
        <taxon>Pseudomonadota</taxon>
        <taxon>Alphaproteobacteria</taxon>
        <taxon>Caulobacterales</taxon>
        <taxon>Caulobacteraceae</taxon>
        <taxon>Asticcacaulis</taxon>
    </lineage>
</organism>
<gene>
    <name evidence="1" type="ORF">ABI_25260</name>
</gene>
<dbReference type="AlphaFoldDB" id="F4QP54"/>